<organism evidence="2 3">
    <name type="scientific">Dissophora globulifera</name>
    <dbReference type="NCBI Taxonomy" id="979702"/>
    <lineage>
        <taxon>Eukaryota</taxon>
        <taxon>Fungi</taxon>
        <taxon>Fungi incertae sedis</taxon>
        <taxon>Mucoromycota</taxon>
        <taxon>Mortierellomycotina</taxon>
        <taxon>Mortierellomycetes</taxon>
        <taxon>Mortierellales</taxon>
        <taxon>Mortierellaceae</taxon>
        <taxon>Dissophora</taxon>
    </lineage>
</organism>
<sequence length="1039" mass="118944">MSNSRPAGLPNPLLNTLVTGYEYQAFHDGTESFEVRIFPGTETTQGKPFVTWEDIQSVFPEVVRLQCDKRIIGFMADSDGNRLQPLRIECQPDVLIRVINNRASSLFTTRKLTSLLPPPISIPPPLPTPTRILQTPSPSSSTLEYLTYFTLPIYSRYHQQQQPPLSGDNLPDSPTLESKSTQQYLIHRQDITPSLQKQQQRQQQQQQQQQPRQRHQLSDDFMRRFRSSIILYESLLQYIQDDQIGQTTLIQNDFQEHFPKQEARLSRSQDRQREVLVMQQAILEMQHTVAEIQKQALDRLAVIQNRGQAVLAQNFELLDYPMMPRLFVVLPKDIQKCKTAFSGEHEFRLYFLCECGEHTKQASVYSKIPHHVHLAKHEGYALERSTEFFRRYGAYVLNLLQMLKYGVAVAGYVVPALTNPWTDGGEEEEKQEATMAAATRPGSRSKSLSLSYPHYLDINAGVDQAIEFLKNLLKDGKHGSWTGELQHLESTDIRQLGAFLKTKNTNRVLGNLYRVVTNEGHVKWVCEDHHRDAYGVTAVRELSEVITITRGYFAENLGRVEVTLTNAVLASRFYKVVERGRFIHQFKITLKWGVTMNDLRLLRDTIQKSNIICFDLACTSATVRSDILSRGKRSEPLWEIMMIRRVRSFILSGFTGFFSRSWVPARMNNLRVLKITERFDWKRDGSTVSELLEKTLRLKELHLSCTNIAEAYGTIRKIGYRFNTLERLDLDGGDLDRVQVLFHEGTPVSMDLLVSDPCSSLLKEAKILRSLHLRPGPRGPFEIDIRLLNAIIARNPDLERIVIQCEAKIFLRLHLVVKAALAKNESSVLMELDLYGGGNKLLIGNLQDDQSVELELMSSTARRDVIETLFKDYGMRMTRFRVERGDVLRSFVDIVVQQVNEDKLTSTMMLRHLDIKSSCVMESMLKSLRLILKCSATTLTQLTILLEKSWDATSTEISNTTTSISPFLADFVVELGSRWTKITIREEVTDSWKAALGQRGYIVPEQILTIVPRGFDPDSFSRHHTTSTSSNLMRDGRHY</sequence>
<feature type="region of interest" description="Disordered" evidence="1">
    <location>
        <begin position="194"/>
        <end position="216"/>
    </location>
</feature>
<feature type="compositionally biased region" description="Low complexity" evidence="1">
    <location>
        <begin position="196"/>
        <end position="211"/>
    </location>
</feature>
<evidence type="ECO:0000313" key="2">
    <source>
        <dbReference type="EMBL" id="KAG0313915.1"/>
    </source>
</evidence>
<dbReference type="Proteomes" id="UP000738325">
    <property type="component" value="Unassembled WGS sequence"/>
</dbReference>
<evidence type="ECO:0000313" key="3">
    <source>
        <dbReference type="Proteomes" id="UP000738325"/>
    </source>
</evidence>
<gene>
    <name evidence="2" type="ORF">BGZ99_008502</name>
</gene>
<accession>A0A9P6R9G1</accession>
<comment type="caution">
    <text evidence="2">The sequence shown here is derived from an EMBL/GenBank/DDBJ whole genome shotgun (WGS) entry which is preliminary data.</text>
</comment>
<dbReference type="OrthoDB" id="2314558at2759"/>
<feature type="region of interest" description="Disordered" evidence="1">
    <location>
        <begin position="1019"/>
        <end position="1039"/>
    </location>
</feature>
<proteinExistence type="predicted"/>
<keyword evidence="3" id="KW-1185">Reference proteome</keyword>
<protein>
    <submittedName>
        <fullName evidence="2">Uncharacterized protein</fullName>
    </submittedName>
</protein>
<evidence type="ECO:0000256" key="1">
    <source>
        <dbReference type="SAM" id="MobiDB-lite"/>
    </source>
</evidence>
<name>A0A9P6R9G1_9FUNG</name>
<dbReference type="AlphaFoldDB" id="A0A9P6R9G1"/>
<reference evidence="2" key="1">
    <citation type="journal article" date="2020" name="Fungal Divers.">
        <title>Resolving the Mortierellaceae phylogeny through synthesis of multi-gene phylogenetics and phylogenomics.</title>
        <authorList>
            <person name="Vandepol N."/>
            <person name="Liber J."/>
            <person name="Desiro A."/>
            <person name="Na H."/>
            <person name="Kennedy M."/>
            <person name="Barry K."/>
            <person name="Grigoriev I.V."/>
            <person name="Miller A.N."/>
            <person name="O'Donnell K."/>
            <person name="Stajich J.E."/>
            <person name="Bonito G."/>
        </authorList>
    </citation>
    <scope>NUCLEOTIDE SEQUENCE</scope>
    <source>
        <strain evidence="2">REB-010B</strain>
    </source>
</reference>
<feature type="region of interest" description="Disordered" evidence="1">
    <location>
        <begin position="160"/>
        <end position="181"/>
    </location>
</feature>
<dbReference type="EMBL" id="JAAAIP010000661">
    <property type="protein sequence ID" value="KAG0313915.1"/>
    <property type="molecule type" value="Genomic_DNA"/>
</dbReference>